<feature type="domain" description="N-acetyltransferase" evidence="1">
    <location>
        <begin position="1"/>
        <end position="138"/>
    </location>
</feature>
<dbReference type="SUPFAM" id="SSF55729">
    <property type="entry name" value="Acyl-CoA N-acyltransferases (Nat)"/>
    <property type="match status" value="1"/>
</dbReference>
<reference evidence="2" key="1">
    <citation type="submission" date="2019-11" db="EMBL/GenBank/DDBJ databases">
        <title>Genomic insights into an expanded diversity of filamentous marine cyanobacteria reveals the extraordinary biosynthetic potential of Moorea and Okeania.</title>
        <authorList>
            <person name="Ferreira Leao T."/>
            <person name="Wang M."/>
            <person name="Moss N."/>
            <person name="Da Silva R."/>
            <person name="Sanders J."/>
            <person name="Nurk S."/>
            <person name="Gurevich A."/>
            <person name="Humphrey G."/>
            <person name="Reher R."/>
            <person name="Zhu Q."/>
            <person name="Belda-Ferre P."/>
            <person name="Glukhov E."/>
            <person name="Rex R."/>
            <person name="Dorrestein P.C."/>
            <person name="Knight R."/>
            <person name="Pevzner P."/>
            <person name="Gerwick W.H."/>
            <person name="Gerwick L."/>
        </authorList>
    </citation>
    <scope>NUCLEOTIDE SEQUENCE</scope>
    <source>
        <strain evidence="2">SIO1C4</strain>
    </source>
</reference>
<proteinExistence type="predicted"/>
<dbReference type="EMBL" id="JAAHFQ010000033">
    <property type="protein sequence ID" value="NER26518.1"/>
    <property type="molecule type" value="Genomic_DNA"/>
</dbReference>
<comment type="caution">
    <text evidence="2">The sequence shown here is derived from an EMBL/GenBank/DDBJ whole genome shotgun (WGS) entry which is preliminary data.</text>
</comment>
<dbReference type="InterPro" id="IPR016181">
    <property type="entry name" value="Acyl_CoA_acyltransferase"/>
</dbReference>
<dbReference type="InterPro" id="IPR000182">
    <property type="entry name" value="GNAT_dom"/>
</dbReference>
<protein>
    <submittedName>
        <fullName evidence="2">GNAT family N-acetyltransferase</fullName>
    </submittedName>
</protein>
<keyword evidence="2" id="KW-0808">Transferase</keyword>
<sequence length="140" mass="16002">MNFTINEGLLDEEAEMLGNCIDTYNSQQTGFTDERPLKLAARDSEGNLLGGLMGSTGFEWLYIHVLWIEEPHRNCRIGSSLVEHAERLGIQRGCRSSCLMTFSFQAKDFYDRLGYVVFGQLDDYPEGHTLYFMQKKLTTT</sequence>
<gene>
    <name evidence="2" type="ORF">F6J89_02535</name>
</gene>
<evidence type="ECO:0000313" key="2">
    <source>
        <dbReference type="EMBL" id="NER26518.1"/>
    </source>
</evidence>
<dbReference type="AlphaFoldDB" id="A0A6B3NBF9"/>
<organism evidence="2">
    <name type="scientific">Symploca sp. SIO1C4</name>
    <dbReference type="NCBI Taxonomy" id="2607765"/>
    <lineage>
        <taxon>Bacteria</taxon>
        <taxon>Bacillati</taxon>
        <taxon>Cyanobacteriota</taxon>
        <taxon>Cyanophyceae</taxon>
        <taxon>Coleofasciculales</taxon>
        <taxon>Coleofasciculaceae</taxon>
        <taxon>Symploca</taxon>
    </lineage>
</organism>
<evidence type="ECO:0000259" key="1">
    <source>
        <dbReference type="PROSITE" id="PS51186"/>
    </source>
</evidence>
<accession>A0A6B3NBF9</accession>
<dbReference type="CDD" id="cd04301">
    <property type="entry name" value="NAT_SF"/>
    <property type="match status" value="1"/>
</dbReference>
<dbReference type="GO" id="GO:0016747">
    <property type="term" value="F:acyltransferase activity, transferring groups other than amino-acyl groups"/>
    <property type="evidence" value="ECO:0007669"/>
    <property type="project" value="InterPro"/>
</dbReference>
<dbReference type="Gene3D" id="3.40.630.30">
    <property type="match status" value="1"/>
</dbReference>
<dbReference type="PROSITE" id="PS51186">
    <property type="entry name" value="GNAT"/>
    <property type="match status" value="1"/>
</dbReference>
<name>A0A6B3NBF9_9CYAN</name>
<dbReference type="Pfam" id="PF00583">
    <property type="entry name" value="Acetyltransf_1"/>
    <property type="match status" value="1"/>
</dbReference>